<dbReference type="Proteomes" id="UP001168528">
    <property type="component" value="Unassembled WGS sequence"/>
</dbReference>
<dbReference type="InterPro" id="IPR014729">
    <property type="entry name" value="Rossmann-like_a/b/a_fold"/>
</dbReference>
<dbReference type="Gene3D" id="3.40.50.620">
    <property type="entry name" value="HUPs"/>
    <property type="match status" value="1"/>
</dbReference>
<accession>A0ABT8RE70</accession>
<name>A0ABT8RE70_9BACT</name>
<dbReference type="InterPro" id="IPR050128">
    <property type="entry name" value="Sulfate_adenylyltrnsfr_sub2"/>
</dbReference>
<evidence type="ECO:0000259" key="1">
    <source>
        <dbReference type="Pfam" id="PF01507"/>
    </source>
</evidence>
<dbReference type="PANTHER" id="PTHR43196">
    <property type="entry name" value="SULFATE ADENYLYLTRANSFERASE SUBUNIT 2"/>
    <property type="match status" value="1"/>
</dbReference>
<comment type="caution">
    <text evidence="2">The sequence shown here is derived from an EMBL/GenBank/DDBJ whole genome shotgun (WGS) entry which is preliminary data.</text>
</comment>
<evidence type="ECO:0000313" key="2">
    <source>
        <dbReference type="EMBL" id="MDO1449528.1"/>
    </source>
</evidence>
<sequence length="410" mass="47506">MAKTTIQKATESRAKIEKLTGKAKRPAKVLRPEIDLKRSNDQLNLFDVDKLIEEIDSIRPKDKAQRIIDEADFSSKRDMIKNWLIEEHVKILIAFSGGKDSIAMALFLAFELGLGTERIELWHHEIDGHGELLFDWACTTSYCQAFADHFGFKLLFSYRKGGIVREMYRTNETSQSIFFQQEPGGEYSEVECQQQPKFFSTRRKFPAKHKDIQVRWCSGKVKIDVMAKAITNSDRFYNCQLMICTGERRLESDKRAEYDEIKPYNGMTRTRRALVWRPIIDWTDKEVWAIMEKYKVQPHPCYVLGWSRCSCQCCIFNDQDTFATIAEISPQKIKRLVEIEKDFDFTMFNEYSVAAHAALGNSFLRKNFEGDDRNLVYWVNQAIDEFTAPIIVENWVLPAGASNMKESGAS</sequence>
<evidence type="ECO:0000313" key="3">
    <source>
        <dbReference type="Proteomes" id="UP001168528"/>
    </source>
</evidence>
<gene>
    <name evidence="2" type="ORF">Q0590_24845</name>
</gene>
<dbReference type="PANTHER" id="PTHR43196:SF2">
    <property type="entry name" value="PHOSPHOADENOSINE PHOSPHOSULFATE REDUCTASE"/>
    <property type="match status" value="1"/>
</dbReference>
<dbReference type="InterPro" id="IPR002500">
    <property type="entry name" value="PAPS_reduct_dom"/>
</dbReference>
<reference evidence="2" key="1">
    <citation type="submission" date="2023-07" db="EMBL/GenBank/DDBJ databases">
        <title>The genome sequence of Rhodocytophaga aerolata KACC 12507.</title>
        <authorList>
            <person name="Zhang X."/>
        </authorList>
    </citation>
    <scope>NUCLEOTIDE SEQUENCE</scope>
    <source>
        <strain evidence="2">KACC 12507</strain>
    </source>
</reference>
<organism evidence="2 3">
    <name type="scientific">Rhodocytophaga aerolata</name>
    <dbReference type="NCBI Taxonomy" id="455078"/>
    <lineage>
        <taxon>Bacteria</taxon>
        <taxon>Pseudomonadati</taxon>
        <taxon>Bacteroidota</taxon>
        <taxon>Cytophagia</taxon>
        <taxon>Cytophagales</taxon>
        <taxon>Rhodocytophagaceae</taxon>
        <taxon>Rhodocytophaga</taxon>
    </lineage>
</organism>
<dbReference type="SUPFAM" id="SSF52402">
    <property type="entry name" value="Adenine nucleotide alpha hydrolases-like"/>
    <property type="match status" value="1"/>
</dbReference>
<dbReference type="Pfam" id="PF01507">
    <property type="entry name" value="PAPS_reduct"/>
    <property type="match status" value="1"/>
</dbReference>
<feature type="domain" description="Phosphoadenosine phosphosulphate reductase" evidence="1">
    <location>
        <begin position="205"/>
        <end position="314"/>
    </location>
</feature>
<protein>
    <submittedName>
        <fullName evidence="2">Phosphoadenosine phosphosulfate reductase family protein</fullName>
    </submittedName>
</protein>
<proteinExistence type="predicted"/>
<keyword evidence="3" id="KW-1185">Reference proteome</keyword>
<dbReference type="RefSeq" id="WP_302040332.1">
    <property type="nucleotide sequence ID" value="NZ_JAUKPO010000020.1"/>
</dbReference>
<dbReference type="EMBL" id="JAUKPO010000020">
    <property type="protein sequence ID" value="MDO1449528.1"/>
    <property type="molecule type" value="Genomic_DNA"/>
</dbReference>